<comment type="similarity">
    <text evidence="1">Belongs to the thioesterase PaaI family.</text>
</comment>
<dbReference type="PANTHER" id="PTHR21660:SF1">
    <property type="entry name" value="ACYL-COENZYME A THIOESTERASE 13"/>
    <property type="match status" value="1"/>
</dbReference>
<gene>
    <name evidence="4" type="ORF">E2C06_20865</name>
</gene>
<reference evidence="4 5" key="1">
    <citation type="journal article" date="2016" name="J. Microbiol.">
        <title>Dankookia rubra gen. nov., sp. nov., an alphaproteobacterium isolated from sediment of a shallow stream.</title>
        <authorList>
            <person name="Kim W.H."/>
            <person name="Kim D.H."/>
            <person name="Kang K."/>
            <person name="Ahn T.Y."/>
        </authorList>
    </citation>
    <scope>NUCLEOTIDE SEQUENCE [LARGE SCALE GENOMIC DNA]</scope>
    <source>
        <strain evidence="4 5">JCM30602</strain>
    </source>
</reference>
<dbReference type="Gene3D" id="3.10.129.10">
    <property type="entry name" value="Hotdog Thioesterase"/>
    <property type="match status" value="1"/>
</dbReference>
<sequence length="155" mass="16933">MNDIAPPERRFPDLKADHAIPPDLKAAGWKPVPARDYPAMIGPFLARRAGEGWEYAFQPEQRHLNIGGVVHGGMLMSFVDDVLGMTVWEAAGRKPVTTVQLNNHFIAPGKLGELITGRGEVLRATRSVVFIRGMLTQGDKVLTHADGVWKILGSA</sequence>
<dbReference type="InterPro" id="IPR029069">
    <property type="entry name" value="HotDog_dom_sf"/>
</dbReference>
<dbReference type="OrthoDB" id="3477511at2"/>
<evidence type="ECO:0000313" key="4">
    <source>
        <dbReference type="EMBL" id="TDH60709.1"/>
    </source>
</evidence>
<dbReference type="InterPro" id="IPR039298">
    <property type="entry name" value="ACOT13"/>
</dbReference>
<accession>A0A4R5QDJ9</accession>
<dbReference type="GO" id="GO:0047617">
    <property type="term" value="F:fatty acyl-CoA hydrolase activity"/>
    <property type="evidence" value="ECO:0007669"/>
    <property type="project" value="InterPro"/>
</dbReference>
<dbReference type="AlphaFoldDB" id="A0A4R5QDJ9"/>
<dbReference type="InterPro" id="IPR006683">
    <property type="entry name" value="Thioestr_dom"/>
</dbReference>
<dbReference type="EMBL" id="SMSJ01000033">
    <property type="protein sequence ID" value="TDH60709.1"/>
    <property type="molecule type" value="Genomic_DNA"/>
</dbReference>
<comment type="caution">
    <text evidence="4">The sequence shown here is derived from an EMBL/GenBank/DDBJ whole genome shotgun (WGS) entry which is preliminary data.</text>
</comment>
<dbReference type="PANTHER" id="PTHR21660">
    <property type="entry name" value="THIOESTERASE SUPERFAMILY MEMBER-RELATED"/>
    <property type="match status" value="1"/>
</dbReference>
<evidence type="ECO:0000256" key="2">
    <source>
        <dbReference type="ARBA" id="ARBA00022801"/>
    </source>
</evidence>
<evidence type="ECO:0000256" key="1">
    <source>
        <dbReference type="ARBA" id="ARBA00008324"/>
    </source>
</evidence>
<protein>
    <submittedName>
        <fullName evidence="4">PaaI family thioesterase</fullName>
    </submittedName>
</protein>
<dbReference type="Pfam" id="PF03061">
    <property type="entry name" value="4HBT"/>
    <property type="match status" value="1"/>
</dbReference>
<dbReference type="SUPFAM" id="SSF54637">
    <property type="entry name" value="Thioesterase/thiol ester dehydrase-isomerase"/>
    <property type="match status" value="1"/>
</dbReference>
<keyword evidence="5" id="KW-1185">Reference proteome</keyword>
<feature type="domain" description="Thioesterase" evidence="3">
    <location>
        <begin position="67"/>
        <end position="141"/>
    </location>
</feature>
<organism evidence="4 5">
    <name type="scientific">Dankookia rubra</name>
    <dbReference type="NCBI Taxonomy" id="1442381"/>
    <lineage>
        <taxon>Bacteria</taxon>
        <taxon>Pseudomonadati</taxon>
        <taxon>Pseudomonadota</taxon>
        <taxon>Alphaproteobacteria</taxon>
        <taxon>Acetobacterales</taxon>
        <taxon>Roseomonadaceae</taxon>
        <taxon>Dankookia</taxon>
    </lineage>
</organism>
<keyword evidence="2" id="KW-0378">Hydrolase</keyword>
<evidence type="ECO:0000259" key="3">
    <source>
        <dbReference type="Pfam" id="PF03061"/>
    </source>
</evidence>
<evidence type="ECO:0000313" key="5">
    <source>
        <dbReference type="Proteomes" id="UP000295096"/>
    </source>
</evidence>
<name>A0A4R5QDJ9_9PROT</name>
<dbReference type="RefSeq" id="WP_133290549.1">
    <property type="nucleotide sequence ID" value="NZ_SMSJ01000033.1"/>
</dbReference>
<proteinExistence type="inferred from homology"/>
<dbReference type="CDD" id="cd03443">
    <property type="entry name" value="PaaI_thioesterase"/>
    <property type="match status" value="1"/>
</dbReference>
<dbReference type="Proteomes" id="UP000295096">
    <property type="component" value="Unassembled WGS sequence"/>
</dbReference>